<organism evidence="1 2">
    <name type="scientific">Hungatella effluvii</name>
    <dbReference type="NCBI Taxonomy" id="1096246"/>
    <lineage>
        <taxon>Bacteria</taxon>
        <taxon>Bacillati</taxon>
        <taxon>Bacillota</taxon>
        <taxon>Clostridia</taxon>
        <taxon>Lachnospirales</taxon>
        <taxon>Lachnospiraceae</taxon>
        <taxon>Hungatella</taxon>
    </lineage>
</organism>
<dbReference type="AlphaFoldDB" id="A0A2V3YBW4"/>
<sequence length="352" mass="38027">MGKVIIALGGAGGIDQEDCTAGRAQVLSGYTAGVYGEDDPAPGSMPERGSWTASVGINESVAIPDGHHSGTGRVTGPAVTLRGAWNGSVGLNAQTAVPEGYHNGGGKVNGPSVAFQNADVSGTDRAYATGISAWGGCVNLGVRNKHYLNGVNWIQADLPGLQAGNIRQGINIGGLAGTMVDYSYLAAGQTSFNMGTYSGVLANGFWAQYTIQNYDDGSINLRAYKTASENYMILSKKSIHLGPFSKVRIEFSPKFYKSESYSWFEIICGFLPKTCYYNGYQILDSASSTGRPSFTPYIDHYSEWNKNGVYVYELNISSNYKNDFWFFCIQGAMSTNNYRTNMISLRKIEFLT</sequence>
<protein>
    <submittedName>
        <fullName evidence="1">Uncharacterized protein</fullName>
    </submittedName>
</protein>
<evidence type="ECO:0000313" key="1">
    <source>
        <dbReference type="EMBL" id="PXX54430.1"/>
    </source>
</evidence>
<name>A0A2V3YBW4_9FIRM</name>
<gene>
    <name evidence="1" type="ORF">DFR60_104256</name>
</gene>
<evidence type="ECO:0000313" key="2">
    <source>
        <dbReference type="Proteomes" id="UP000248057"/>
    </source>
</evidence>
<comment type="caution">
    <text evidence="1">The sequence shown here is derived from an EMBL/GenBank/DDBJ whole genome shotgun (WGS) entry which is preliminary data.</text>
</comment>
<keyword evidence="2" id="KW-1185">Reference proteome</keyword>
<dbReference type="Proteomes" id="UP000248057">
    <property type="component" value="Unassembled WGS sequence"/>
</dbReference>
<proteinExistence type="predicted"/>
<dbReference type="RefSeq" id="WP_110322747.1">
    <property type="nucleotide sequence ID" value="NZ_QJKD01000004.1"/>
</dbReference>
<reference evidence="1 2" key="1">
    <citation type="submission" date="2018-05" db="EMBL/GenBank/DDBJ databases">
        <title>Genomic Encyclopedia of Type Strains, Phase IV (KMG-IV): sequencing the most valuable type-strain genomes for metagenomic binning, comparative biology and taxonomic classification.</title>
        <authorList>
            <person name="Goeker M."/>
        </authorList>
    </citation>
    <scope>NUCLEOTIDE SEQUENCE [LARGE SCALE GENOMIC DNA]</scope>
    <source>
        <strain evidence="1 2">DSM 24995</strain>
    </source>
</reference>
<dbReference type="EMBL" id="QJKD01000004">
    <property type="protein sequence ID" value="PXX54430.1"/>
    <property type="molecule type" value="Genomic_DNA"/>
</dbReference>
<accession>A0A2V3YBW4</accession>
<dbReference type="GeneID" id="86061273"/>